<feature type="domain" description="Autophagy protein ATG5 alpha-helical bundle region" evidence="7">
    <location>
        <begin position="122"/>
        <end position="184"/>
    </location>
</feature>
<evidence type="ECO:0000259" key="6">
    <source>
        <dbReference type="Pfam" id="PF04106"/>
    </source>
</evidence>
<evidence type="ECO:0000256" key="4">
    <source>
        <dbReference type="ARBA" id="ARBA00023006"/>
    </source>
</evidence>
<evidence type="ECO:0000256" key="2">
    <source>
        <dbReference type="ARBA" id="ARBA00022499"/>
    </source>
</evidence>
<feature type="domain" description="Autophagy protein ATG5 UblB" evidence="6">
    <location>
        <begin position="201"/>
        <end position="319"/>
    </location>
</feature>
<dbReference type="Gene3D" id="1.10.246.190">
    <property type="entry name" value="Autophagy protein Apg5, helix rich domain"/>
    <property type="match status" value="1"/>
</dbReference>
<protein>
    <recommendedName>
        <fullName evidence="5">Autophagy protein 5</fullName>
    </recommendedName>
</protein>
<dbReference type="PANTHER" id="PTHR13040">
    <property type="entry name" value="AUTOPHAGY PROTEIN 5"/>
    <property type="match status" value="1"/>
</dbReference>
<dbReference type="OrthoDB" id="272162at2759"/>
<dbReference type="GO" id="GO:0006995">
    <property type="term" value="P:cellular response to nitrogen starvation"/>
    <property type="evidence" value="ECO:0007669"/>
    <property type="project" value="EnsemblProtists"/>
</dbReference>
<dbReference type="GO" id="GO:0044233">
    <property type="term" value="C:mitochondria-associated endoplasmic reticulum membrane contact site"/>
    <property type="evidence" value="ECO:0007669"/>
    <property type="project" value="TreeGrafter"/>
</dbReference>
<dbReference type="GO" id="GO:0005776">
    <property type="term" value="C:autophagosome"/>
    <property type="evidence" value="ECO:0007669"/>
    <property type="project" value="TreeGrafter"/>
</dbReference>
<gene>
    <name evidence="9" type="primary">atg5</name>
    <name evidence="9" type="ORF">DFA_07253</name>
</gene>
<dbReference type="EMBL" id="GL883013">
    <property type="protein sequence ID" value="EGG20133.1"/>
    <property type="molecule type" value="Genomic_DNA"/>
</dbReference>
<dbReference type="Pfam" id="PF04106">
    <property type="entry name" value="ATG5_UblB"/>
    <property type="match status" value="1"/>
</dbReference>
<evidence type="ECO:0000313" key="10">
    <source>
        <dbReference type="Proteomes" id="UP000007797"/>
    </source>
</evidence>
<dbReference type="Gene3D" id="3.10.20.620">
    <property type="match status" value="1"/>
</dbReference>
<dbReference type="Proteomes" id="UP000007797">
    <property type="component" value="Unassembled WGS sequence"/>
</dbReference>
<dbReference type="Gene3D" id="3.10.20.90">
    <property type="entry name" value="Phosphatidylinositol 3-kinase Catalytic Subunit, Chain A, domain 1"/>
    <property type="match status" value="1"/>
</dbReference>
<dbReference type="STRING" id="1054147.F4PVW9"/>
<evidence type="ECO:0000259" key="7">
    <source>
        <dbReference type="Pfam" id="PF20637"/>
    </source>
</evidence>
<proteinExistence type="inferred from homology"/>
<dbReference type="GO" id="GO:0043161">
    <property type="term" value="P:proteasome-mediated ubiquitin-dependent protein catabolic process"/>
    <property type="evidence" value="ECO:0007669"/>
    <property type="project" value="EnsemblProtists"/>
</dbReference>
<dbReference type="GO" id="GO:0006907">
    <property type="term" value="P:pinocytosis"/>
    <property type="evidence" value="ECO:0007669"/>
    <property type="project" value="EnsemblProtists"/>
</dbReference>
<dbReference type="GO" id="GO:0031288">
    <property type="term" value="P:sorocarp morphogenesis"/>
    <property type="evidence" value="ECO:0007669"/>
    <property type="project" value="EnsemblProtists"/>
</dbReference>
<evidence type="ECO:0000259" key="8">
    <source>
        <dbReference type="Pfam" id="PF20638"/>
    </source>
</evidence>
<comment type="subunit">
    <text evidence="5">Conjugated with ATG12.</text>
</comment>
<keyword evidence="4 5" id="KW-0072">Autophagy</keyword>
<dbReference type="InterPro" id="IPR048939">
    <property type="entry name" value="ATG5_UblA"/>
</dbReference>
<dbReference type="GO" id="GO:0061908">
    <property type="term" value="C:phagophore"/>
    <property type="evidence" value="ECO:0007669"/>
    <property type="project" value="TreeGrafter"/>
</dbReference>
<dbReference type="AlphaFoldDB" id="F4PVW9"/>
<keyword evidence="5" id="KW-0472">Membrane</keyword>
<keyword evidence="3 5" id="KW-0832">Ubl conjugation</keyword>
<feature type="domain" description="Autophagy protein ATG5 UblA" evidence="8">
    <location>
        <begin position="12"/>
        <end position="108"/>
    </location>
</feature>
<dbReference type="GO" id="GO:0034274">
    <property type="term" value="C:Atg12-Atg5-Atg16 complex"/>
    <property type="evidence" value="ECO:0007669"/>
    <property type="project" value="EnsemblProtists"/>
</dbReference>
<dbReference type="GO" id="GO:0034727">
    <property type="term" value="P:piecemeal microautophagy of the nucleus"/>
    <property type="evidence" value="ECO:0007669"/>
    <property type="project" value="TreeGrafter"/>
</dbReference>
<comment type="similarity">
    <text evidence="1 5">Belongs to the ATG5 family.</text>
</comment>
<dbReference type="InterPro" id="IPR007239">
    <property type="entry name" value="Atg5"/>
</dbReference>
<dbReference type="InterPro" id="IPR042527">
    <property type="entry name" value="Atg5_UblA_dom_sf"/>
</dbReference>
<dbReference type="InterPro" id="IPR042526">
    <property type="entry name" value="Atg5_HR"/>
</dbReference>
<keyword evidence="10" id="KW-1185">Reference proteome</keyword>
<dbReference type="GO" id="GO:0019776">
    <property type="term" value="F:Atg8-family ligase activity"/>
    <property type="evidence" value="ECO:0007669"/>
    <property type="project" value="TreeGrafter"/>
</dbReference>
<organism evidence="9 10">
    <name type="scientific">Cavenderia fasciculata</name>
    <name type="common">Slime mold</name>
    <name type="synonym">Dictyostelium fasciculatum</name>
    <dbReference type="NCBI Taxonomy" id="261658"/>
    <lineage>
        <taxon>Eukaryota</taxon>
        <taxon>Amoebozoa</taxon>
        <taxon>Evosea</taxon>
        <taxon>Eumycetozoa</taxon>
        <taxon>Dictyostelia</taxon>
        <taxon>Acytosteliales</taxon>
        <taxon>Cavenderiaceae</taxon>
        <taxon>Cavenderia</taxon>
    </lineage>
</organism>
<dbReference type="GO" id="GO:0010468">
    <property type="term" value="P:regulation of gene expression"/>
    <property type="evidence" value="ECO:0007669"/>
    <property type="project" value="EnsemblProtists"/>
</dbReference>
<name>F4PVW9_CACFS</name>
<dbReference type="GO" id="GO:0048837">
    <property type="term" value="P:sorocarp sorus development"/>
    <property type="evidence" value="ECO:0007669"/>
    <property type="project" value="EnsemblProtists"/>
</dbReference>
<dbReference type="GO" id="GO:0000422">
    <property type="term" value="P:autophagy of mitochondrion"/>
    <property type="evidence" value="ECO:0007669"/>
    <property type="project" value="TreeGrafter"/>
</dbReference>
<comment type="subcellular location">
    <subcellularLocation>
        <location evidence="5">Preautophagosomal structure membrane</location>
        <topology evidence="5">Peripheral membrane protein</topology>
    </subcellularLocation>
</comment>
<dbReference type="PANTHER" id="PTHR13040:SF2">
    <property type="entry name" value="AUTOPHAGY PROTEIN 5"/>
    <property type="match status" value="1"/>
</dbReference>
<comment type="function">
    <text evidence="5">Involved in autophagic vesicle formation.</text>
</comment>
<dbReference type="GeneID" id="14872534"/>
<dbReference type="GO" id="GO:0071692">
    <property type="term" value="P:protein localization to extracellular region"/>
    <property type="evidence" value="ECO:0007669"/>
    <property type="project" value="EnsemblProtists"/>
</dbReference>
<dbReference type="GO" id="GO:0042742">
    <property type="term" value="P:defense response to bacterium"/>
    <property type="evidence" value="ECO:0007669"/>
    <property type="project" value="EnsemblProtists"/>
</dbReference>
<dbReference type="Pfam" id="PF20638">
    <property type="entry name" value="ATG5_UblA"/>
    <property type="match status" value="1"/>
</dbReference>
<accession>F4PVW9</accession>
<dbReference type="OMA" id="DYDKFWS"/>
<dbReference type="KEGG" id="dfa:DFA_07253"/>
<keyword evidence="2 5" id="KW-1017">Isopeptide bond</keyword>
<evidence type="ECO:0000313" key="9">
    <source>
        <dbReference type="EMBL" id="EGG20133.1"/>
    </source>
</evidence>
<evidence type="ECO:0000256" key="3">
    <source>
        <dbReference type="ARBA" id="ARBA00022843"/>
    </source>
</evidence>
<dbReference type="GO" id="GO:0006909">
    <property type="term" value="P:phagocytosis"/>
    <property type="evidence" value="ECO:0007669"/>
    <property type="project" value="EnsemblProtists"/>
</dbReference>
<dbReference type="GO" id="GO:0034045">
    <property type="term" value="C:phagophore assembly site membrane"/>
    <property type="evidence" value="ECO:0007669"/>
    <property type="project" value="UniProtKB-SubCell"/>
</dbReference>
<sequence>MSFFDDDIKRSVWDGKIPVMFSMSGNDVTHHTMPAPYMMMVPRNSYFPLVTGAVRDYFSHSTLIMSDNELWLEYKGIPIKWHLPIGVLFDVLVGSESGTQIWNLTVHFQSFPEKILLRCPNEESVETYYKNVLKEANYIKQGDINKLNNLNINQSNELWDGLRQHIFPFFHVDDYDKFWSINKLFYNVNVGGSSTGIGYKHIPVRLIQNNRPYVQNLIAPYNESGAELTLSDYFSKIPFYSIFIGGATEPSSSSPTTTNTGELSTSSSSTSMAYTNLLQYIKAGAGKYLIQGVEPPLESSFLWLGEYFSHPDNFLYITLIDSTNQLSLSSSSIPTSPKQQQTI</sequence>
<evidence type="ECO:0000256" key="5">
    <source>
        <dbReference type="RuleBase" id="RU361202"/>
    </source>
</evidence>
<dbReference type="GO" id="GO:0030435">
    <property type="term" value="P:sporulation resulting in formation of a cellular spore"/>
    <property type="evidence" value="ECO:0007669"/>
    <property type="project" value="EnsemblProtists"/>
</dbReference>
<reference evidence="10" key="1">
    <citation type="journal article" date="2011" name="Genome Res.">
        <title>Phylogeny-wide analysis of social amoeba genomes highlights ancient origins for complex intercellular communication.</title>
        <authorList>
            <person name="Heidel A.J."/>
            <person name="Lawal H.M."/>
            <person name="Felder M."/>
            <person name="Schilde C."/>
            <person name="Helps N.R."/>
            <person name="Tunggal B."/>
            <person name="Rivero F."/>
            <person name="John U."/>
            <person name="Schleicher M."/>
            <person name="Eichinger L."/>
            <person name="Platzer M."/>
            <person name="Noegel A.A."/>
            <person name="Schaap P."/>
            <person name="Gloeckner G."/>
        </authorList>
    </citation>
    <scope>NUCLEOTIDE SEQUENCE [LARGE SCALE GENOMIC DNA]</scope>
    <source>
        <strain evidence="10">SH3</strain>
    </source>
</reference>
<dbReference type="Pfam" id="PF20637">
    <property type="entry name" value="ATG5_HBR"/>
    <property type="match status" value="1"/>
</dbReference>
<evidence type="ECO:0000256" key="1">
    <source>
        <dbReference type="ARBA" id="ARBA00006910"/>
    </source>
</evidence>
<dbReference type="RefSeq" id="XP_004367116.1">
    <property type="nucleotide sequence ID" value="XM_004367059.1"/>
</dbReference>
<dbReference type="InterPro" id="IPR048318">
    <property type="entry name" value="ATG5_UblB"/>
</dbReference>
<dbReference type="InterPro" id="IPR048940">
    <property type="entry name" value="ATG5_HBR"/>
</dbReference>